<dbReference type="Pfam" id="PF11716">
    <property type="entry name" value="MDMPI_N"/>
    <property type="match status" value="1"/>
</dbReference>
<protein>
    <submittedName>
        <fullName evidence="2">Maleylpyruvate isomerase N-terminal domain-containing protein</fullName>
    </submittedName>
</protein>
<dbReference type="RefSeq" id="WP_349638957.1">
    <property type="nucleotide sequence ID" value="NZ_CP090958.1"/>
</dbReference>
<dbReference type="Proteomes" id="UP001209083">
    <property type="component" value="Chromosome"/>
</dbReference>
<feature type="domain" description="Mycothiol-dependent maleylpyruvate isomerase metal-binding" evidence="1">
    <location>
        <begin position="15"/>
        <end position="160"/>
    </location>
</feature>
<proteinExistence type="predicted"/>
<organism evidence="2 3">
    <name type="scientific">Saxibacter everestensis</name>
    <dbReference type="NCBI Taxonomy" id="2909229"/>
    <lineage>
        <taxon>Bacteria</taxon>
        <taxon>Bacillati</taxon>
        <taxon>Actinomycetota</taxon>
        <taxon>Actinomycetes</taxon>
        <taxon>Micrococcales</taxon>
        <taxon>Brevibacteriaceae</taxon>
        <taxon>Saxibacter</taxon>
    </lineage>
</organism>
<dbReference type="EMBL" id="CP090958">
    <property type="protein sequence ID" value="WGW12158.1"/>
    <property type="molecule type" value="Genomic_DNA"/>
</dbReference>
<accession>A0ABY8QT66</accession>
<dbReference type="GO" id="GO:0016853">
    <property type="term" value="F:isomerase activity"/>
    <property type="evidence" value="ECO:0007669"/>
    <property type="project" value="UniProtKB-KW"/>
</dbReference>
<dbReference type="Gene3D" id="1.20.120.450">
    <property type="entry name" value="dinb family like domain"/>
    <property type="match status" value="1"/>
</dbReference>
<keyword evidence="2" id="KW-0413">Isomerase</keyword>
<sequence>MEAFSVEHDRARAIFREQLKQFVTTCSGLSDRDLLVTSRCHGWAVLDVVTHVRAGLEEMLGGFVAPTNRAANRDAASYWGEFPPGNGGDGVDGILWTRRTASAYRRPSGATDHLQAAASAVARAADGLAEGAIESQGYVLRSGDFLATWAVELAIHHLDMMQELQIEGPTPRSLELTRATISALLEAELPTSWDDTTCVLLGTGREAPKAKQAAELDRLGLSLPVLG</sequence>
<dbReference type="InterPro" id="IPR034660">
    <property type="entry name" value="DinB/YfiT-like"/>
</dbReference>
<dbReference type="InterPro" id="IPR024344">
    <property type="entry name" value="MDMPI_metal-binding"/>
</dbReference>
<name>A0ABY8QT66_9MICO</name>
<evidence type="ECO:0000313" key="3">
    <source>
        <dbReference type="Proteomes" id="UP001209083"/>
    </source>
</evidence>
<dbReference type="SUPFAM" id="SSF109854">
    <property type="entry name" value="DinB/YfiT-like putative metalloenzymes"/>
    <property type="match status" value="1"/>
</dbReference>
<evidence type="ECO:0000313" key="2">
    <source>
        <dbReference type="EMBL" id="WGW12158.1"/>
    </source>
</evidence>
<reference evidence="2 3" key="1">
    <citation type="submission" date="2023-05" db="EMBL/GenBank/DDBJ databases">
        <title>Lithophilousrod everest ZFBP1038 complete genpme.</title>
        <authorList>
            <person name="Tian M."/>
        </authorList>
    </citation>
    <scope>NUCLEOTIDE SEQUENCE [LARGE SCALE GENOMIC DNA]</scope>
    <source>
        <strain evidence="2 3">ZFBP1038</strain>
    </source>
</reference>
<evidence type="ECO:0000259" key="1">
    <source>
        <dbReference type="Pfam" id="PF11716"/>
    </source>
</evidence>
<keyword evidence="3" id="KW-1185">Reference proteome</keyword>
<gene>
    <name evidence="2" type="ORF">LWF01_19085</name>
</gene>